<dbReference type="CDD" id="cd08946">
    <property type="entry name" value="SDR_e"/>
    <property type="match status" value="1"/>
</dbReference>
<dbReference type="Gene3D" id="3.40.50.720">
    <property type="entry name" value="NAD(P)-binding Rossmann-like Domain"/>
    <property type="match status" value="1"/>
</dbReference>
<dbReference type="AlphaFoldDB" id="A0A1A9HZD7"/>
<dbReference type="RefSeq" id="WP_067753821.1">
    <property type="nucleotide sequence ID" value="NZ_CP015772.1"/>
</dbReference>
<proteinExistence type="inferred from homology"/>
<evidence type="ECO:0000313" key="3">
    <source>
        <dbReference type="EMBL" id="ANH80768.1"/>
    </source>
</evidence>
<dbReference type="STRING" id="1176587.A8C56_07040"/>
<dbReference type="KEGG" id="nia:A8C56_07040"/>
<evidence type="ECO:0000313" key="4">
    <source>
        <dbReference type="Proteomes" id="UP000077667"/>
    </source>
</evidence>
<dbReference type="PANTHER" id="PTHR43000">
    <property type="entry name" value="DTDP-D-GLUCOSE 4,6-DEHYDRATASE-RELATED"/>
    <property type="match status" value="1"/>
</dbReference>
<feature type="domain" description="NAD-dependent epimerase/dehydratase" evidence="2">
    <location>
        <begin position="4"/>
        <end position="231"/>
    </location>
</feature>
<evidence type="ECO:0000256" key="1">
    <source>
        <dbReference type="ARBA" id="ARBA00007637"/>
    </source>
</evidence>
<dbReference type="Pfam" id="PF01370">
    <property type="entry name" value="Epimerase"/>
    <property type="match status" value="1"/>
</dbReference>
<sequence>MKKVLVTGATGFIGNYVIQSLLKQEVQIVATSRSIEKKELLHHERITVKPFDLHQQHEKENLFNYFGQPDIIIHLAWEGLPNYRNAFHLEEYLPAHRRFLFNLIRNGARDLTVTGTCFEYGMQEGQLKESLPARPDNAYAKAKNELRIMLEQLQKEENFILKWVRLFYMYGKGQHPKSLISQLDTALEKGDTVFNMSGGAQTRDFMPVEAVAANIVKVALQQKVKGIINIASNQPVTVKQFVLDYLRSKNRKIQLNLGFYPYPDFEPMHFWGDNHKLKSIQ</sequence>
<reference evidence="3 4" key="1">
    <citation type="submission" date="2016-05" db="EMBL/GenBank/DDBJ databases">
        <title>Niabella ginsenosidivorans BS26 whole genome sequencing.</title>
        <authorList>
            <person name="Im W.T."/>
            <person name="Siddiqi M.Z."/>
        </authorList>
    </citation>
    <scope>NUCLEOTIDE SEQUENCE [LARGE SCALE GENOMIC DNA]</scope>
    <source>
        <strain evidence="3 4">BS26</strain>
    </source>
</reference>
<dbReference type="OrthoDB" id="9803010at2"/>
<evidence type="ECO:0000259" key="2">
    <source>
        <dbReference type="Pfam" id="PF01370"/>
    </source>
</evidence>
<gene>
    <name evidence="3" type="ORF">A8C56_07040</name>
</gene>
<dbReference type="InterPro" id="IPR001509">
    <property type="entry name" value="Epimerase_deHydtase"/>
</dbReference>
<organism evidence="3 4">
    <name type="scientific">Niabella ginsenosidivorans</name>
    <dbReference type="NCBI Taxonomy" id="1176587"/>
    <lineage>
        <taxon>Bacteria</taxon>
        <taxon>Pseudomonadati</taxon>
        <taxon>Bacteroidota</taxon>
        <taxon>Chitinophagia</taxon>
        <taxon>Chitinophagales</taxon>
        <taxon>Chitinophagaceae</taxon>
        <taxon>Niabella</taxon>
    </lineage>
</organism>
<dbReference type="Proteomes" id="UP000077667">
    <property type="component" value="Chromosome"/>
</dbReference>
<name>A0A1A9HZD7_9BACT</name>
<comment type="similarity">
    <text evidence="1">Belongs to the NAD(P)-dependent epimerase/dehydratase family.</text>
</comment>
<dbReference type="EMBL" id="CP015772">
    <property type="protein sequence ID" value="ANH80768.1"/>
    <property type="molecule type" value="Genomic_DNA"/>
</dbReference>
<dbReference type="InterPro" id="IPR036291">
    <property type="entry name" value="NAD(P)-bd_dom_sf"/>
</dbReference>
<protein>
    <submittedName>
        <fullName evidence="3">Epimerase</fullName>
    </submittedName>
</protein>
<dbReference type="SUPFAM" id="SSF51735">
    <property type="entry name" value="NAD(P)-binding Rossmann-fold domains"/>
    <property type="match status" value="1"/>
</dbReference>
<accession>A0A1A9HZD7</accession>
<keyword evidence="4" id="KW-1185">Reference proteome</keyword>